<feature type="region of interest" description="Disordered" evidence="1">
    <location>
        <begin position="1"/>
        <end position="63"/>
    </location>
</feature>
<dbReference type="PANTHER" id="PTHR37035">
    <property type="entry name" value="C3H1-TYPE DOMAIN-CONTAINING PROTEIN-RELATED"/>
    <property type="match status" value="1"/>
</dbReference>
<dbReference type="OrthoDB" id="270661at2759"/>
<keyword evidence="3" id="KW-1185">Reference proteome</keyword>
<dbReference type="VEuPathDB" id="TriTrypDB:LDHU3_21.0950"/>
<dbReference type="Proteomes" id="UP000274082">
    <property type="component" value="Chromosome 21"/>
</dbReference>
<evidence type="ECO:0000256" key="1">
    <source>
        <dbReference type="SAM" id="MobiDB-lite"/>
    </source>
</evidence>
<organism evidence="2 3">
    <name type="scientific">Leishmania donovani</name>
    <dbReference type="NCBI Taxonomy" id="5661"/>
    <lineage>
        <taxon>Eukaryota</taxon>
        <taxon>Discoba</taxon>
        <taxon>Euglenozoa</taxon>
        <taxon>Kinetoplastea</taxon>
        <taxon>Metakinetoplastina</taxon>
        <taxon>Trypanosomatida</taxon>
        <taxon>Trypanosomatidae</taxon>
        <taxon>Leishmaniinae</taxon>
        <taxon>Leishmania</taxon>
    </lineage>
</organism>
<dbReference type="VEuPathDB" id="TriTrypDB:LdBPK_210850.1"/>
<accession>A0A3S5H796</accession>
<name>A0A3S5H796_LEIDO</name>
<dbReference type="PANTHER" id="PTHR37035:SF4">
    <property type="entry name" value="C3H1-TYPE DOMAIN-CONTAINING PROTEIN"/>
    <property type="match status" value="1"/>
</dbReference>
<evidence type="ECO:0000313" key="2">
    <source>
        <dbReference type="EMBL" id="AYU78545.1"/>
    </source>
</evidence>
<feature type="compositionally biased region" description="Basic and acidic residues" evidence="1">
    <location>
        <begin position="54"/>
        <end position="63"/>
    </location>
</feature>
<evidence type="ECO:0008006" key="4">
    <source>
        <dbReference type="Google" id="ProtNLM"/>
    </source>
</evidence>
<feature type="compositionally biased region" description="Polar residues" evidence="1">
    <location>
        <begin position="446"/>
        <end position="479"/>
    </location>
</feature>
<feature type="compositionally biased region" description="Polar residues" evidence="1">
    <location>
        <begin position="405"/>
        <end position="426"/>
    </location>
</feature>
<dbReference type="AlphaFoldDB" id="A0A3S5H796"/>
<dbReference type="VEuPathDB" id="TriTrypDB:LdCL_210013400"/>
<sequence>MSYTTHLREPAPFAVPSLASKGKGDDFQQPFGGETCNGYTATEEGSAAPTAEVSEEKRSSSASSDYKKEDEKWIWVLDPMTRKLRVPLHLLVPTHATSTPGTVPSLCIAFLEGRCRHAWCRQAHVVPSAIPQLRYEALSSPTCCHFHQDPQDISMLKNHFKYILITGNGGSNELIPADRVACTVGLRRYLVHNVPKKSVCASINAAEKRLVPEENDILELPAKFICRLHLAHRCRYLDDCNNIHICREFEVRLQPPPQILSSLNSVTTSTRTVNIGDTCYTVTPLAVGDVSDEDFNAIAEAKRINHRNASTPASAIFKSAVPPYDAALGGSSENGSPMPYSAAGGAFPTFPDYRGALRTPNTSAVTPPSGQSPAFLHAESPSQIPPGGFGFGGHLRVYDVRPKNQSDTVTPSCTNSPAMNPNTQEKNGAGGKIAPPKYTDGASPTAMASRSNGMSGSGCASSRTEGGMSLATSEANTPLATGGYSIISGRTAVTTRK</sequence>
<reference evidence="2 3" key="1">
    <citation type="journal article" date="2018" name="Sci. Rep.">
        <title>A complete Leishmania donovani reference genome identifies novel genetic variations associated with virulence.</title>
        <authorList>
            <person name="Lypaczewski P."/>
            <person name="Hoshizaki J."/>
            <person name="Zhang W.-W."/>
            <person name="McCall L.-I."/>
            <person name="Torcivia-Rodriguez J."/>
            <person name="Simonyan V."/>
            <person name="Kaur A."/>
            <person name="Dewar K."/>
            <person name="Matlashewski G."/>
        </authorList>
    </citation>
    <scope>NUCLEOTIDE SEQUENCE [LARGE SCALE GENOMIC DNA]</scope>
    <source>
        <strain evidence="2 3">LdCL</strain>
    </source>
</reference>
<proteinExistence type="predicted"/>
<feature type="region of interest" description="Disordered" evidence="1">
    <location>
        <begin position="403"/>
        <end position="483"/>
    </location>
</feature>
<protein>
    <recommendedName>
        <fullName evidence="4">Zinc finger protein family member</fullName>
    </recommendedName>
</protein>
<dbReference type="InterPro" id="IPR053125">
    <property type="entry name" value="RNA-bd_mRNA_stabilization_reg"/>
</dbReference>
<evidence type="ECO:0000313" key="3">
    <source>
        <dbReference type="Proteomes" id="UP000274082"/>
    </source>
</evidence>
<dbReference type="EMBL" id="CP029520">
    <property type="protein sequence ID" value="AYU78545.1"/>
    <property type="molecule type" value="Genomic_DNA"/>
</dbReference>
<gene>
    <name evidence="2" type="ORF">LdCL_210013400</name>
</gene>